<accession>A0A0A8Y789</accession>
<reference evidence="1" key="1">
    <citation type="submission" date="2014-09" db="EMBL/GenBank/DDBJ databases">
        <authorList>
            <person name="Magalhaes I.L.F."/>
            <person name="Oliveira U."/>
            <person name="Santos F.R."/>
            <person name="Vidigal T.H.D.A."/>
            <person name="Brescovit A.D."/>
            <person name="Santos A.J."/>
        </authorList>
    </citation>
    <scope>NUCLEOTIDE SEQUENCE</scope>
    <source>
        <tissue evidence="1">Shoot tissue taken approximately 20 cm above the soil surface</tissue>
    </source>
</reference>
<organism evidence="1">
    <name type="scientific">Arundo donax</name>
    <name type="common">Giant reed</name>
    <name type="synonym">Donax arundinaceus</name>
    <dbReference type="NCBI Taxonomy" id="35708"/>
    <lineage>
        <taxon>Eukaryota</taxon>
        <taxon>Viridiplantae</taxon>
        <taxon>Streptophyta</taxon>
        <taxon>Embryophyta</taxon>
        <taxon>Tracheophyta</taxon>
        <taxon>Spermatophyta</taxon>
        <taxon>Magnoliopsida</taxon>
        <taxon>Liliopsida</taxon>
        <taxon>Poales</taxon>
        <taxon>Poaceae</taxon>
        <taxon>PACMAD clade</taxon>
        <taxon>Arundinoideae</taxon>
        <taxon>Arundineae</taxon>
        <taxon>Arundo</taxon>
    </lineage>
</organism>
<protein>
    <submittedName>
        <fullName evidence="1">Uncharacterized protein</fullName>
    </submittedName>
</protein>
<dbReference type="AlphaFoldDB" id="A0A0A8Y789"/>
<evidence type="ECO:0000313" key="1">
    <source>
        <dbReference type="EMBL" id="JAD21969.1"/>
    </source>
</evidence>
<name>A0A0A8Y789_ARUDO</name>
<proteinExistence type="predicted"/>
<reference evidence="1" key="2">
    <citation type="journal article" date="2015" name="Data Brief">
        <title>Shoot transcriptome of the giant reed, Arundo donax.</title>
        <authorList>
            <person name="Barrero R.A."/>
            <person name="Guerrero F.D."/>
            <person name="Moolhuijzen P."/>
            <person name="Goolsby J.A."/>
            <person name="Tidwell J."/>
            <person name="Bellgard S.E."/>
            <person name="Bellgard M.I."/>
        </authorList>
    </citation>
    <scope>NUCLEOTIDE SEQUENCE</scope>
    <source>
        <tissue evidence="1">Shoot tissue taken approximately 20 cm above the soil surface</tissue>
    </source>
</reference>
<dbReference type="EMBL" id="GBRH01275926">
    <property type="protein sequence ID" value="JAD21969.1"/>
    <property type="molecule type" value="Transcribed_RNA"/>
</dbReference>
<sequence>MSIPNQQVIIEPSTLYLQAMLPKRRL</sequence>